<organism evidence="2 3">
    <name type="scientific">Haematococcus lacustris</name>
    <name type="common">Green alga</name>
    <name type="synonym">Haematococcus pluvialis</name>
    <dbReference type="NCBI Taxonomy" id="44745"/>
    <lineage>
        <taxon>Eukaryota</taxon>
        <taxon>Viridiplantae</taxon>
        <taxon>Chlorophyta</taxon>
        <taxon>core chlorophytes</taxon>
        <taxon>Chlorophyceae</taxon>
        <taxon>CS clade</taxon>
        <taxon>Chlamydomonadales</taxon>
        <taxon>Haematococcaceae</taxon>
        <taxon>Haematococcus</taxon>
    </lineage>
</organism>
<dbReference type="Proteomes" id="UP000485058">
    <property type="component" value="Unassembled WGS sequence"/>
</dbReference>
<comment type="caution">
    <text evidence="2">The sequence shown here is derived from an EMBL/GenBank/DDBJ whole genome shotgun (WGS) entry which is preliminary data.</text>
</comment>
<evidence type="ECO:0000313" key="3">
    <source>
        <dbReference type="Proteomes" id="UP000485058"/>
    </source>
</evidence>
<name>A0A699Z210_HAELA</name>
<gene>
    <name evidence="2" type="ORF">HaLaN_11812</name>
</gene>
<evidence type="ECO:0000313" key="2">
    <source>
        <dbReference type="EMBL" id="GFH15565.1"/>
    </source>
</evidence>
<keyword evidence="1" id="KW-1133">Transmembrane helix</keyword>
<dbReference type="EMBL" id="BLLF01000868">
    <property type="protein sequence ID" value="GFH15565.1"/>
    <property type="molecule type" value="Genomic_DNA"/>
</dbReference>
<proteinExistence type="predicted"/>
<keyword evidence="1" id="KW-0472">Membrane</keyword>
<keyword evidence="3" id="KW-1185">Reference proteome</keyword>
<evidence type="ECO:0000256" key="1">
    <source>
        <dbReference type="SAM" id="Phobius"/>
    </source>
</evidence>
<dbReference type="AlphaFoldDB" id="A0A699Z210"/>
<keyword evidence="1" id="KW-0812">Transmembrane</keyword>
<sequence>MLHAREAAGVINGFTTPLQFGTLGSVRNYITRVIQVNTLLGSIQRYLTPTSQLAAQRLLFDGIRLSINFVTTFPVAFLVYLSRIFLAARDLVQIPRDSTNIAISSLNLIVFISTNPVNCKRLLGVSEQFHELMAQLEAAGISTRDLLEEGAQPSFTTRDAPADVAPVAPLTRVLELSHLIVEMLSKVQEAGDAVIPDLESVLTMDDTYDFRERRFGGDPLAAVSQGMEEISRQVSGTAKALVFEVMRATGLSTVVDTTLGKPGADSPDGLCILPPITSVNRDNVGNGTNGLPPGVIGLPAVPQVGLPGLPFPAGFPATPPAFNPAVLNLLRTISTALGLAFSILNLAQTILEAISDILAVPPAGIALITGPILFEIISVDYYNQLVAAFPAVPNGYLTDLNTALGGIGARLTNPDNVYLGYQPLQAALGNLRSSLSSLGTVQGTLQGLVGDAA</sequence>
<accession>A0A699Z210</accession>
<reference evidence="2 3" key="1">
    <citation type="submission" date="2020-02" db="EMBL/GenBank/DDBJ databases">
        <title>Draft genome sequence of Haematococcus lacustris strain NIES-144.</title>
        <authorList>
            <person name="Morimoto D."/>
            <person name="Nakagawa S."/>
            <person name="Yoshida T."/>
            <person name="Sawayama S."/>
        </authorList>
    </citation>
    <scope>NUCLEOTIDE SEQUENCE [LARGE SCALE GENOMIC DNA]</scope>
    <source>
        <strain evidence="2 3">NIES-144</strain>
    </source>
</reference>
<feature type="transmembrane region" description="Helical" evidence="1">
    <location>
        <begin position="65"/>
        <end position="86"/>
    </location>
</feature>
<protein>
    <submittedName>
        <fullName evidence="2">Uncharacterized protein</fullName>
    </submittedName>
</protein>